<keyword evidence="3" id="KW-1185">Reference proteome</keyword>
<dbReference type="InterPro" id="IPR005297">
    <property type="entry name" value="Lipoprotein_repeat"/>
</dbReference>
<dbReference type="PANTHER" id="PTHR39335:SF1">
    <property type="entry name" value="BLL4220 PROTEIN"/>
    <property type="match status" value="1"/>
</dbReference>
<feature type="signal peptide" evidence="1">
    <location>
        <begin position="1"/>
        <end position="21"/>
    </location>
</feature>
<dbReference type="Proteomes" id="UP000632774">
    <property type="component" value="Unassembled WGS sequence"/>
</dbReference>
<dbReference type="Pfam" id="PF03640">
    <property type="entry name" value="Lipoprotein_15"/>
    <property type="match status" value="2"/>
</dbReference>
<evidence type="ECO:0000256" key="1">
    <source>
        <dbReference type="SAM" id="SignalP"/>
    </source>
</evidence>
<dbReference type="PROSITE" id="PS51257">
    <property type="entry name" value="PROKAR_LIPOPROTEIN"/>
    <property type="match status" value="1"/>
</dbReference>
<proteinExistence type="predicted"/>
<protein>
    <recommendedName>
        <fullName evidence="4">Secreted repeat protein with Y-X4-D motif</fullName>
    </recommendedName>
</protein>
<sequence length="285" mass="30534">MKTLKSGYFLIATAMITLLSASCKKDNSVNDNPPKVLTGVQLTTNAKFGALLTDNNGFSLYFFSKDAANTSTCIDACAIIWPPFFKENPSIGTGLSATDFAVITRPDGSKQNTYKGWPLYYYSKDAAAGDTNGDAFGNLWAIAKADYTVMFANAQLTGLDGVQYTDQGVAGTGSSQFITDANGRTLYMFTKDTHNTNTFTKADLSNNTVWPMAEVTAIGSIPTVLGDKSQFGTITVFGKAQLVFKGHPLYYFGQDAGVRGSTKGVSFPTPGAAIWRVNNNNTVVL</sequence>
<organism evidence="2 3">
    <name type="scientific">Mucilaginibacter boryungensis</name>
    <dbReference type="NCBI Taxonomy" id="768480"/>
    <lineage>
        <taxon>Bacteria</taxon>
        <taxon>Pseudomonadati</taxon>
        <taxon>Bacteroidota</taxon>
        <taxon>Sphingobacteriia</taxon>
        <taxon>Sphingobacteriales</taxon>
        <taxon>Sphingobacteriaceae</taxon>
        <taxon>Mucilaginibacter</taxon>
    </lineage>
</organism>
<dbReference type="RefSeq" id="WP_194108171.1">
    <property type="nucleotide sequence ID" value="NZ_JADFFM010000002.1"/>
</dbReference>
<evidence type="ECO:0000313" key="3">
    <source>
        <dbReference type="Proteomes" id="UP000632774"/>
    </source>
</evidence>
<name>A0ABR9XNH9_9SPHI</name>
<keyword evidence="1" id="KW-0732">Signal</keyword>
<evidence type="ECO:0008006" key="4">
    <source>
        <dbReference type="Google" id="ProtNLM"/>
    </source>
</evidence>
<reference evidence="2 3" key="1">
    <citation type="submission" date="2020-10" db="EMBL/GenBank/DDBJ databases">
        <title>Mucilaginibacter mali sp. nov., isolated from rhizosphere soil of apple orchard.</title>
        <authorList>
            <person name="Lee J.-S."/>
            <person name="Kim H.S."/>
            <person name="Kim J.-S."/>
        </authorList>
    </citation>
    <scope>NUCLEOTIDE SEQUENCE [LARGE SCALE GENOMIC DNA]</scope>
    <source>
        <strain evidence="2 3">KCTC 23157</strain>
    </source>
</reference>
<evidence type="ECO:0000313" key="2">
    <source>
        <dbReference type="EMBL" id="MBE9668790.1"/>
    </source>
</evidence>
<accession>A0ABR9XNH9</accession>
<gene>
    <name evidence="2" type="ORF">IRJ18_20650</name>
</gene>
<dbReference type="PANTHER" id="PTHR39335">
    <property type="entry name" value="BLL4220 PROTEIN"/>
    <property type="match status" value="1"/>
</dbReference>
<comment type="caution">
    <text evidence="2">The sequence shown here is derived from an EMBL/GenBank/DDBJ whole genome shotgun (WGS) entry which is preliminary data.</text>
</comment>
<feature type="chain" id="PRO_5046856358" description="Secreted repeat protein with Y-X4-D motif" evidence="1">
    <location>
        <begin position="22"/>
        <end position="285"/>
    </location>
</feature>
<dbReference type="EMBL" id="JADFFM010000002">
    <property type="protein sequence ID" value="MBE9668790.1"/>
    <property type="molecule type" value="Genomic_DNA"/>
</dbReference>